<comment type="pathway">
    <text evidence="11">Cell wall biogenesis; peptidoglycan recycling.</text>
</comment>
<evidence type="ECO:0000256" key="12">
    <source>
        <dbReference type="ARBA" id="ARBA00038116"/>
    </source>
</evidence>
<sequence length="306" mass="33324">MFYGVDIGGTKTEIVAFDKEMQVCWRKRVATPVQDYELFLSTFTSLIDTADWATGMQGKIGIGMPGLMDRHTGKLLSSNVPCLTGRQVMNDLAHRLNRSVALDNDCCCFALSEAHTHQARQFSRIFGAIIGTGMGGGLVIDGQLYRGRNRMASEFGHLPLPATFMRRYNLPEIKCGCGLQGCLERYQSGPGLLWLHKHLSGESLKMETLLENYRHGNASAVATVEAWIDMLGCTLAQLQLILDVDAFVLGGGVSNIEEIYTLLPGAMSRYLFPGLAPANVFPAVHGASSGVRGAALLLVEQDALMH</sequence>
<protein>
    <recommendedName>
        <fullName evidence="2">N-acetyl-D-glucosamine kinase</fullName>
        <ecNumber evidence="1">2.7.1.59</ecNumber>
    </recommendedName>
    <alternativeName>
        <fullName evidence="10">GlcNAc kinase</fullName>
    </alternativeName>
</protein>
<dbReference type="Gene3D" id="3.30.420.40">
    <property type="match status" value="2"/>
</dbReference>
<evidence type="ECO:0000256" key="10">
    <source>
        <dbReference type="ARBA" id="ARBA00031123"/>
    </source>
</evidence>
<keyword evidence="4" id="KW-0479">Metal-binding</keyword>
<keyword evidence="8" id="KW-0067">ATP-binding</keyword>
<dbReference type="RefSeq" id="WP_046487605.1">
    <property type="nucleotide sequence ID" value="NZ_CP011132.1"/>
</dbReference>
<comment type="similarity">
    <text evidence="12">Belongs to the ROK (NagC/XylR) family. NagK subfamily.</text>
</comment>
<dbReference type="Proteomes" id="UP000034085">
    <property type="component" value="Chromosome"/>
</dbReference>
<gene>
    <name evidence="14" type="ORF">F384_17220</name>
</gene>
<evidence type="ECO:0000256" key="2">
    <source>
        <dbReference type="ARBA" id="ARBA00014974"/>
    </source>
</evidence>
<keyword evidence="3" id="KW-0808">Transferase</keyword>
<dbReference type="OrthoDB" id="9810372at2"/>
<keyword evidence="6" id="KW-0418">Kinase</keyword>
<accession>A0A0F6TWR8</accession>
<comment type="catalytic activity">
    <reaction evidence="13">
        <text>N-acetyl-D-glucosamine + ATP = N-acetyl-D-glucosamine 6-phosphate + ADP + H(+)</text>
        <dbReference type="Rhea" id="RHEA:17417"/>
        <dbReference type="ChEBI" id="CHEBI:15378"/>
        <dbReference type="ChEBI" id="CHEBI:30616"/>
        <dbReference type="ChEBI" id="CHEBI:57513"/>
        <dbReference type="ChEBI" id="CHEBI:456216"/>
        <dbReference type="ChEBI" id="CHEBI:506227"/>
        <dbReference type="EC" id="2.7.1.59"/>
    </reaction>
</comment>
<dbReference type="GO" id="GO:0045127">
    <property type="term" value="F:N-acetylglucosamine kinase activity"/>
    <property type="evidence" value="ECO:0007669"/>
    <property type="project" value="UniProtKB-EC"/>
</dbReference>
<evidence type="ECO:0000256" key="4">
    <source>
        <dbReference type="ARBA" id="ARBA00022723"/>
    </source>
</evidence>
<dbReference type="GO" id="GO:0046872">
    <property type="term" value="F:metal ion binding"/>
    <property type="evidence" value="ECO:0007669"/>
    <property type="project" value="UniProtKB-KW"/>
</dbReference>
<keyword evidence="5" id="KW-0547">Nucleotide-binding</keyword>
<dbReference type="SUPFAM" id="SSF53067">
    <property type="entry name" value="Actin-like ATPase domain"/>
    <property type="match status" value="1"/>
</dbReference>
<name>A0A0F6TWR8_CITAM</name>
<dbReference type="EMBL" id="CP011132">
    <property type="protein sequence ID" value="AKE60166.1"/>
    <property type="molecule type" value="Genomic_DNA"/>
</dbReference>
<evidence type="ECO:0000256" key="5">
    <source>
        <dbReference type="ARBA" id="ARBA00022741"/>
    </source>
</evidence>
<dbReference type="CDD" id="cd24057">
    <property type="entry name" value="ASKHA_NBD_ROK_NAGK"/>
    <property type="match status" value="1"/>
</dbReference>
<dbReference type="InterPro" id="IPR000600">
    <property type="entry name" value="ROK"/>
</dbReference>
<organism evidence="14 15">
    <name type="scientific">Citrobacter amalonaticus Y19</name>
    <dbReference type="NCBI Taxonomy" id="1261127"/>
    <lineage>
        <taxon>Bacteria</taxon>
        <taxon>Pseudomonadati</taxon>
        <taxon>Pseudomonadota</taxon>
        <taxon>Gammaproteobacteria</taxon>
        <taxon>Enterobacterales</taxon>
        <taxon>Enterobacteriaceae</taxon>
        <taxon>Citrobacter</taxon>
    </lineage>
</organism>
<dbReference type="Pfam" id="PF00480">
    <property type="entry name" value="ROK"/>
    <property type="match status" value="1"/>
</dbReference>
<evidence type="ECO:0000256" key="11">
    <source>
        <dbReference type="ARBA" id="ARBA00037880"/>
    </source>
</evidence>
<evidence type="ECO:0000256" key="8">
    <source>
        <dbReference type="ARBA" id="ARBA00022840"/>
    </source>
</evidence>
<dbReference type="PANTHER" id="PTHR18964">
    <property type="entry name" value="ROK (REPRESSOR, ORF, KINASE) FAMILY"/>
    <property type="match status" value="1"/>
</dbReference>
<dbReference type="GO" id="GO:0005524">
    <property type="term" value="F:ATP binding"/>
    <property type="evidence" value="ECO:0007669"/>
    <property type="project" value="UniProtKB-KW"/>
</dbReference>
<evidence type="ECO:0000256" key="9">
    <source>
        <dbReference type="ARBA" id="ARBA00023277"/>
    </source>
</evidence>
<evidence type="ECO:0000256" key="3">
    <source>
        <dbReference type="ARBA" id="ARBA00022679"/>
    </source>
</evidence>
<dbReference type="InterPro" id="IPR043129">
    <property type="entry name" value="ATPase_NBD"/>
</dbReference>
<dbReference type="PANTHER" id="PTHR18964:SF162">
    <property type="entry name" value="N-ACETYL-D-GLUCOSAMINE KINASE"/>
    <property type="match status" value="1"/>
</dbReference>
<evidence type="ECO:0000256" key="7">
    <source>
        <dbReference type="ARBA" id="ARBA00022833"/>
    </source>
</evidence>
<keyword evidence="9" id="KW-0119">Carbohydrate metabolism</keyword>
<dbReference type="EC" id="2.7.1.59" evidence="1"/>
<dbReference type="PATRIC" id="fig|1261127.3.peg.3604"/>
<proteinExistence type="inferred from homology"/>
<evidence type="ECO:0000313" key="15">
    <source>
        <dbReference type="Proteomes" id="UP000034085"/>
    </source>
</evidence>
<keyword evidence="7" id="KW-0862">Zinc</keyword>
<reference evidence="14 15" key="1">
    <citation type="journal article" date="2013" name="Appl. Microbiol. Biotechnol.">
        <title>Glycerol assimilation and production of 1,3-propanediol by Citrobacter amalonaticus Y19.</title>
        <authorList>
            <person name="Ainala S.K."/>
            <person name="Ashok S."/>
            <person name="Ko Y."/>
            <person name="Park S."/>
        </authorList>
    </citation>
    <scope>NUCLEOTIDE SEQUENCE [LARGE SCALE GENOMIC DNA]</scope>
    <source>
        <strain evidence="14 15">Y19</strain>
    </source>
</reference>
<evidence type="ECO:0000313" key="14">
    <source>
        <dbReference type="EMBL" id="AKE60166.1"/>
    </source>
</evidence>
<dbReference type="HOGENOM" id="CLU_036604_0_3_6"/>
<evidence type="ECO:0000256" key="1">
    <source>
        <dbReference type="ARBA" id="ARBA00012122"/>
    </source>
</evidence>
<dbReference type="KEGG" id="cama:F384_17220"/>
<evidence type="ECO:0000256" key="13">
    <source>
        <dbReference type="ARBA" id="ARBA00049065"/>
    </source>
</evidence>
<dbReference type="AlphaFoldDB" id="A0A0F6TWR8"/>
<evidence type="ECO:0000256" key="6">
    <source>
        <dbReference type="ARBA" id="ARBA00022777"/>
    </source>
</evidence>